<keyword evidence="4" id="KW-1185">Reference proteome</keyword>
<sequence length="162" mass="18579">MLFRSLTDDEIHQIALDSARATFSGFKLKRANAIVMKNCITLFKLSTINFCLAEYHSSFHHLTSIDDLDGIMPTVKKVAQMLSLQESKALIWLLYLKWLFVMRQRSLQVLLENSADLIQGEVIAQPLPTFVKAVLAFQLETYHGLPEWIPEFDSAEFWQSLS</sequence>
<evidence type="ECO:0000313" key="3">
    <source>
        <dbReference type="Proteomes" id="UP000315164"/>
    </source>
</evidence>
<protein>
    <submittedName>
        <fullName evidence="2">Uncharacterized protein</fullName>
    </submittedName>
</protein>
<evidence type="ECO:0000313" key="4">
    <source>
        <dbReference type="Proteomes" id="UP000318394"/>
    </source>
</evidence>
<name>A0A547ERU5_MANHA</name>
<dbReference type="Proteomes" id="UP000318394">
    <property type="component" value="Unassembled WGS sequence"/>
</dbReference>
<evidence type="ECO:0000313" key="1">
    <source>
        <dbReference type="EMBL" id="TRB37391.1"/>
    </source>
</evidence>
<dbReference type="GeneID" id="67369890"/>
<dbReference type="Proteomes" id="UP000315164">
    <property type="component" value="Unassembled WGS sequence"/>
</dbReference>
<organism evidence="2 3">
    <name type="scientific">Mannheimia haemolytica</name>
    <name type="common">Pasteurella haemolytica</name>
    <dbReference type="NCBI Taxonomy" id="75985"/>
    <lineage>
        <taxon>Bacteria</taxon>
        <taxon>Pseudomonadati</taxon>
        <taxon>Pseudomonadota</taxon>
        <taxon>Gammaproteobacteria</taxon>
        <taxon>Pasteurellales</taxon>
        <taxon>Pasteurellaceae</taxon>
        <taxon>Mannheimia</taxon>
    </lineage>
</organism>
<gene>
    <name evidence="2" type="ORF">FEA53_06605</name>
    <name evidence="1" type="ORF">FEB89_07750</name>
</gene>
<dbReference type="EMBL" id="VAJB01000010">
    <property type="protein sequence ID" value="TRB74770.1"/>
    <property type="molecule type" value="Genomic_DNA"/>
</dbReference>
<evidence type="ECO:0000313" key="2">
    <source>
        <dbReference type="EMBL" id="TRB74770.1"/>
    </source>
</evidence>
<dbReference type="KEGG" id="mhaq:WC39_10930"/>
<comment type="caution">
    <text evidence="2">The sequence shown here is derived from an EMBL/GenBank/DDBJ whole genome shotgun (WGS) entry which is preliminary data.</text>
</comment>
<reference evidence="3 4" key="1">
    <citation type="journal article" date="2019" name="Vet. Microbiol.">
        <title>Genetic characterization of susceptible and multi-drug resistant Mannheimia haemolytica isolated from high-risk stocker calves prior to and after antimicrobial metaphylaxis.</title>
        <authorList>
            <person name="Snyder E.R."/>
            <person name="Alvarez-Narvaez S."/>
            <person name="Credille B.C."/>
        </authorList>
    </citation>
    <scope>NUCLEOTIDE SEQUENCE [LARGE SCALE GENOMIC DNA]</scope>
    <source>
        <strain evidence="2 3">UGA-R5-128-1</strain>
        <strain evidence="1 4">UGA-R7-163-1</strain>
    </source>
</reference>
<accession>A0A547ERU5</accession>
<proteinExistence type="predicted"/>
<dbReference type="KEGG" id="mhay:VK67_10935"/>
<dbReference type="AlphaFoldDB" id="A0A547ERU5"/>
<dbReference type="OrthoDB" id="9995262at2"/>
<dbReference type="RefSeq" id="WP_006253638.1">
    <property type="nucleotide sequence ID" value="NZ_CP011098.1"/>
</dbReference>
<dbReference type="EMBL" id="VAJI01000013">
    <property type="protein sequence ID" value="TRB37391.1"/>
    <property type="molecule type" value="Genomic_DNA"/>
</dbReference>